<dbReference type="Proteomes" id="UP000034492">
    <property type="component" value="Unassembled WGS sequence"/>
</dbReference>
<dbReference type="AlphaFoldDB" id="A0A0G0EL78"/>
<dbReference type="InterPro" id="IPR050834">
    <property type="entry name" value="Glycosyltransf_2"/>
</dbReference>
<comment type="caution">
    <text evidence="2">The sequence shown here is derived from an EMBL/GenBank/DDBJ whole genome shotgun (WGS) entry which is preliminary data.</text>
</comment>
<dbReference type="SUPFAM" id="SSF53448">
    <property type="entry name" value="Nucleotide-diphospho-sugar transferases"/>
    <property type="match status" value="1"/>
</dbReference>
<dbReference type="InterPro" id="IPR001173">
    <property type="entry name" value="Glyco_trans_2-like"/>
</dbReference>
<dbReference type="Gene3D" id="3.90.550.10">
    <property type="entry name" value="Spore Coat Polysaccharide Biosynthesis Protein SpsA, Chain A"/>
    <property type="match status" value="1"/>
</dbReference>
<dbReference type="CDD" id="cd00761">
    <property type="entry name" value="Glyco_tranf_GTA_type"/>
    <property type="match status" value="1"/>
</dbReference>
<evidence type="ECO:0000259" key="1">
    <source>
        <dbReference type="Pfam" id="PF00535"/>
    </source>
</evidence>
<proteinExistence type="predicted"/>
<organism evidence="2 3">
    <name type="scientific">Candidatus Daviesbacteria bacterium GW2011_GWB1_36_5</name>
    <dbReference type="NCBI Taxonomy" id="1618426"/>
    <lineage>
        <taxon>Bacteria</taxon>
        <taxon>Candidatus Daviesiibacteriota</taxon>
    </lineage>
</organism>
<protein>
    <recommendedName>
        <fullName evidence="1">Glycosyltransferase 2-like domain-containing protein</fullName>
    </recommendedName>
</protein>
<dbReference type="Pfam" id="PF00535">
    <property type="entry name" value="Glycos_transf_2"/>
    <property type="match status" value="1"/>
</dbReference>
<feature type="domain" description="Glycosyltransferase 2-like" evidence="1">
    <location>
        <begin position="4"/>
        <end position="159"/>
    </location>
</feature>
<accession>A0A0G0EL78</accession>
<gene>
    <name evidence="2" type="ORF">US19_C0037G0005</name>
</gene>
<dbReference type="EMBL" id="LBSA01000037">
    <property type="protein sequence ID" value="KKQ07798.1"/>
    <property type="molecule type" value="Genomic_DNA"/>
</dbReference>
<dbReference type="InterPro" id="IPR029044">
    <property type="entry name" value="Nucleotide-diphossugar_trans"/>
</dbReference>
<dbReference type="PANTHER" id="PTHR43685">
    <property type="entry name" value="GLYCOSYLTRANSFERASE"/>
    <property type="match status" value="1"/>
</dbReference>
<dbReference type="PANTHER" id="PTHR43685:SF2">
    <property type="entry name" value="GLYCOSYLTRANSFERASE 2-LIKE DOMAIN-CONTAINING PROTEIN"/>
    <property type="match status" value="1"/>
</dbReference>
<evidence type="ECO:0000313" key="2">
    <source>
        <dbReference type="EMBL" id="KKQ07798.1"/>
    </source>
</evidence>
<sequence>MKVSVIIPTFNEEKDIVECLESLKNQTLKALEIIVIDDGSTDNTLRVLSEFPISNFQFQIIKQNHKGPGQARNLGAKNAKGEILVFVDADMTFDKKFIEKLVEPIINGQSKGTFSKEEFLENKNNVWSKCWNVNKGLPIDRMHGKDYPDEQPVFRAILKEEFIDAGGFESIGYIDDYTLSEKLGYKATAAAGAIFYHKNPASLSEVFKQARWVGKSEYKRRKISNEDLMRVLSMIRYSLLFSIFNGFVKSFKYNLPQFLIFKIVYDFAVEISLINSFYGEQKYK</sequence>
<evidence type="ECO:0000313" key="3">
    <source>
        <dbReference type="Proteomes" id="UP000034492"/>
    </source>
</evidence>
<reference evidence="2 3" key="1">
    <citation type="journal article" date="2015" name="Nature">
        <title>rRNA introns, odd ribosomes, and small enigmatic genomes across a large radiation of phyla.</title>
        <authorList>
            <person name="Brown C.T."/>
            <person name="Hug L.A."/>
            <person name="Thomas B.C."/>
            <person name="Sharon I."/>
            <person name="Castelle C.J."/>
            <person name="Singh A."/>
            <person name="Wilkins M.J."/>
            <person name="Williams K.H."/>
            <person name="Banfield J.F."/>
        </authorList>
    </citation>
    <scope>NUCLEOTIDE SEQUENCE [LARGE SCALE GENOMIC DNA]</scope>
</reference>
<name>A0A0G0EL78_9BACT</name>